<geneLocation type="plasmid" evidence="1 2">
    <name>pGSUB1</name>
</geneLocation>
<gene>
    <name evidence="1" type="ORF">GSUB_16765</name>
</gene>
<protein>
    <submittedName>
        <fullName evidence="1">Uncharacterized protein</fullName>
    </submittedName>
</protein>
<evidence type="ECO:0000313" key="1">
    <source>
        <dbReference type="EMBL" id="AJF08154.1"/>
    </source>
</evidence>
<proteinExistence type="predicted"/>
<dbReference type="RefSeq" id="WP_040202781.1">
    <property type="nucleotide sequence ID" value="NZ_CP010312.1"/>
</dbReference>
<accession>A0A0B5FU03</accession>
<organism evidence="1 2">
    <name type="scientific">Geoalkalibacter subterraneus</name>
    <dbReference type="NCBI Taxonomy" id="483547"/>
    <lineage>
        <taxon>Bacteria</taxon>
        <taxon>Pseudomonadati</taxon>
        <taxon>Thermodesulfobacteriota</taxon>
        <taxon>Desulfuromonadia</taxon>
        <taxon>Desulfuromonadales</taxon>
        <taxon>Geoalkalibacteraceae</taxon>
        <taxon>Geoalkalibacter</taxon>
    </lineage>
</organism>
<dbReference type="HOGENOM" id="CLU_1842257_0_0_7"/>
<dbReference type="KEGG" id="gsb:GSUB_16765"/>
<sequence>MIAFGFFFNGSFSGNKDFEKAVDQTIANLEVLLADSEITSNINMDDNRDGTFSLVVEVPQHMVVHHLVMGVEEILAELGFMSEHGLAVESLYEGEESVDFYGFPSEVEDLQKNYQPIGAESVVGLSDWSERDCYEVMFG</sequence>
<keyword evidence="2" id="KW-1185">Reference proteome</keyword>
<reference evidence="1 2" key="1">
    <citation type="journal article" date="2015" name="Genome Announc.">
        <title>Genomes of Geoalkalibacter ferrihydriticus Z-0531T and Geoalkalibacter subterraneus Red1T, Two Haloalkaliphilic Metal-Reducing Deltaproteobacteria.</title>
        <authorList>
            <person name="Badalamenti J.P."/>
            <person name="Krajmalnik-Brown R."/>
            <person name="Torres C.I."/>
            <person name="Bond D.R."/>
        </authorList>
    </citation>
    <scope>NUCLEOTIDE SEQUENCE [LARGE SCALE GENOMIC DNA]</scope>
    <source>
        <strain evidence="1 2">Red1</strain>
        <plasmid evidence="2">Plasmid pGSUB1</plasmid>
    </source>
</reference>
<dbReference type="AlphaFoldDB" id="A0A0B5FU03"/>
<name>A0A0B5FU03_9BACT</name>
<dbReference type="EMBL" id="CP010312">
    <property type="protein sequence ID" value="AJF08154.1"/>
    <property type="molecule type" value="Genomic_DNA"/>
</dbReference>
<dbReference type="Proteomes" id="UP000035036">
    <property type="component" value="Plasmid pGSUB1"/>
</dbReference>
<evidence type="ECO:0000313" key="2">
    <source>
        <dbReference type="Proteomes" id="UP000035036"/>
    </source>
</evidence>
<keyword evidence="1" id="KW-0614">Plasmid</keyword>